<dbReference type="Pfam" id="PF07686">
    <property type="entry name" value="V-set"/>
    <property type="match status" value="1"/>
</dbReference>
<keyword evidence="2" id="KW-1003">Cell membrane</keyword>
<evidence type="ECO:0000256" key="9">
    <source>
        <dbReference type="ARBA" id="ARBA00023180"/>
    </source>
</evidence>
<protein>
    <submittedName>
        <fullName evidence="14">CD276 antigen-like</fullName>
    </submittedName>
</protein>
<dbReference type="InterPro" id="IPR003599">
    <property type="entry name" value="Ig_sub"/>
</dbReference>
<dbReference type="Bgee" id="ENSPREG00000016568">
    <property type="expression patterns" value="Expressed in head and 1 other cell type or tissue"/>
</dbReference>
<dbReference type="InterPro" id="IPR013783">
    <property type="entry name" value="Ig-like_fold"/>
</dbReference>
<dbReference type="InterPro" id="IPR013106">
    <property type="entry name" value="Ig_V-set"/>
</dbReference>
<dbReference type="InterPro" id="IPR036179">
    <property type="entry name" value="Ig-like_dom_sf"/>
</dbReference>
<evidence type="ECO:0000256" key="5">
    <source>
        <dbReference type="ARBA" id="ARBA00022989"/>
    </source>
</evidence>
<dbReference type="SMART" id="SM00409">
    <property type="entry name" value="IG"/>
    <property type="match status" value="1"/>
</dbReference>
<reference evidence="14" key="2">
    <citation type="submission" date="2025-08" db="UniProtKB">
        <authorList>
            <consortium name="Ensembl"/>
        </authorList>
    </citation>
    <scope>IDENTIFICATION</scope>
    <source>
        <strain evidence="14">Guanapo</strain>
    </source>
</reference>
<feature type="signal peptide" evidence="12">
    <location>
        <begin position="1"/>
        <end position="21"/>
    </location>
</feature>
<dbReference type="GO" id="GO:0042102">
    <property type="term" value="P:positive regulation of T cell proliferation"/>
    <property type="evidence" value="ECO:0007669"/>
    <property type="project" value="TreeGrafter"/>
</dbReference>
<evidence type="ECO:0000256" key="3">
    <source>
        <dbReference type="ARBA" id="ARBA00022692"/>
    </source>
</evidence>
<evidence type="ECO:0000313" key="14">
    <source>
        <dbReference type="Ensembl" id="ENSPREP00000024527.1"/>
    </source>
</evidence>
<dbReference type="SUPFAM" id="SSF48726">
    <property type="entry name" value="Immunoglobulin"/>
    <property type="match status" value="2"/>
</dbReference>
<dbReference type="InterPro" id="IPR007110">
    <property type="entry name" value="Ig-like_dom"/>
</dbReference>
<evidence type="ECO:0000256" key="8">
    <source>
        <dbReference type="ARBA" id="ARBA00023170"/>
    </source>
</evidence>
<dbReference type="GO" id="GO:0007166">
    <property type="term" value="P:cell surface receptor signaling pathway"/>
    <property type="evidence" value="ECO:0007669"/>
    <property type="project" value="TreeGrafter"/>
</dbReference>
<evidence type="ECO:0000313" key="15">
    <source>
        <dbReference type="Proteomes" id="UP000242638"/>
    </source>
</evidence>
<feature type="domain" description="Ig-like" evidence="13">
    <location>
        <begin position="6"/>
        <end position="131"/>
    </location>
</feature>
<evidence type="ECO:0000256" key="12">
    <source>
        <dbReference type="SAM" id="SignalP"/>
    </source>
</evidence>
<dbReference type="CDD" id="cd00096">
    <property type="entry name" value="Ig"/>
    <property type="match status" value="1"/>
</dbReference>
<keyword evidence="7" id="KW-1015">Disulfide bond</keyword>
<dbReference type="PANTHER" id="PTHR25466:SF14">
    <property type="entry name" value="BUTYROPHILIN SUBFAMILY 2 MEMBER A2-LIKE-RELATED"/>
    <property type="match status" value="1"/>
</dbReference>
<dbReference type="InterPro" id="IPR053896">
    <property type="entry name" value="BTN3A2-like_Ig-C"/>
</dbReference>
<dbReference type="GO" id="GO:0031295">
    <property type="term" value="P:T cell costimulation"/>
    <property type="evidence" value="ECO:0007669"/>
    <property type="project" value="TreeGrafter"/>
</dbReference>
<sequence length="281" mass="31458">MASRAPLFFLVICFCLGHAKSFIEVVCDKTITGQVNLQSMLTCQVETTQEIPDLTITLVVWKKQGDDQFMSVLDKRDGKGNKFQPGYKVTLNDRTVSLVITDTQVKDEGVYTCHVTTDSGIAKTTTNLKVTARYNAPIVDSIDEEIVRNAYKSLICKATGGYPKGKLRWFDEHKMEWTASAELTVNKTEDGLFELFSKLPLMKGSTFSQYTCVVYNASGNKEDSVPIILQSTEKEPYKKPLSAIIAPVLVVGSLIVGLLFALLICRRRSQREYMSDIWIEV</sequence>
<organism evidence="14 15">
    <name type="scientific">Poecilia reticulata</name>
    <name type="common">Guppy</name>
    <name type="synonym">Acanthophacelus reticulatus</name>
    <dbReference type="NCBI Taxonomy" id="8081"/>
    <lineage>
        <taxon>Eukaryota</taxon>
        <taxon>Metazoa</taxon>
        <taxon>Chordata</taxon>
        <taxon>Craniata</taxon>
        <taxon>Vertebrata</taxon>
        <taxon>Euteleostomi</taxon>
        <taxon>Actinopterygii</taxon>
        <taxon>Neopterygii</taxon>
        <taxon>Teleostei</taxon>
        <taxon>Neoteleostei</taxon>
        <taxon>Acanthomorphata</taxon>
        <taxon>Ovalentaria</taxon>
        <taxon>Atherinomorphae</taxon>
        <taxon>Cyprinodontiformes</taxon>
        <taxon>Poeciliidae</taxon>
        <taxon>Poeciliinae</taxon>
        <taxon>Poecilia</taxon>
    </lineage>
</organism>
<keyword evidence="8" id="KW-0675">Receptor</keyword>
<reference evidence="14" key="3">
    <citation type="submission" date="2025-09" db="UniProtKB">
        <authorList>
            <consortium name="Ensembl"/>
        </authorList>
    </citation>
    <scope>IDENTIFICATION</scope>
    <source>
        <strain evidence="14">Guanapo</strain>
    </source>
</reference>
<keyword evidence="9" id="KW-0325">Glycoprotein</keyword>
<evidence type="ECO:0000256" key="4">
    <source>
        <dbReference type="ARBA" id="ARBA00022729"/>
    </source>
</evidence>
<evidence type="ECO:0000256" key="7">
    <source>
        <dbReference type="ARBA" id="ARBA00023157"/>
    </source>
</evidence>
<name>A0A3P9PRM8_POERE</name>
<dbReference type="PANTHER" id="PTHR25466">
    <property type="entry name" value="T-LYMPHOCYTE ACTIVATION ANTIGEN"/>
    <property type="match status" value="1"/>
</dbReference>
<accession>A0A3P9PRM8</accession>
<reference evidence="15" key="1">
    <citation type="submission" date="2013-11" db="EMBL/GenBank/DDBJ databases">
        <title>The genomic landscape of the Guanapo guppy.</title>
        <authorList>
            <person name="Kuenstner A."/>
            <person name="Dreyer C."/>
        </authorList>
    </citation>
    <scope>NUCLEOTIDE SEQUENCE</scope>
    <source>
        <strain evidence="15">Guanapo</strain>
    </source>
</reference>
<keyword evidence="4 12" id="KW-0732">Signal</keyword>
<feature type="domain" description="Ig-like" evidence="13">
    <location>
        <begin position="137"/>
        <end position="228"/>
    </location>
</feature>
<keyword evidence="10" id="KW-0393">Immunoglobulin domain</keyword>
<feature type="transmembrane region" description="Helical" evidence="11">
    <location>
        <begin position="244"/>
        <end position="265"/>
    </location>
</feature>
<dbReference type="Ensembl" id="ENSPRET00000024774.1">
    <property type="protein sequence ID" value="ENSPREP00000024527.1"/>
    <property type="gene ID" value="ENSPREG00000016568.1"/>
</dbReference>
<dbReference type="GO" id="GO:0042130">
    <property type="term" value="P:negative regulation of T cell proliferation"/>
    <property type="evidence" value="ECO:0007669"/>
    <property type="project" value="TreeGrafter"/>
</dbReference>
<dbReference type="Gene3D" id="2.60.40.10">
    <property type="entry name" value="Immunoglobulins"/>
    <property type="match status" value="2"/>
</dbReference>
<feature type="chain" id="PRO_5018266247" evidence="12">
    <location>
        <begin position="22"/>
        <end position="281"/>
    </location>
</feature>
<dbReference type="GO" id="GO:0009897">
    <property type="term" value="C:external side of plasma membrane"/>
    <property type="evidence" value="ECO:0007669"/>
    <property type="project" value="TreeGrafter"/>
</dbReference>
<dbReference type="AlphaFoldDB" id="A0A3P9PRM8"/>
<dbReference type="Proteomes" id="UP000242638">
    <property type="component" value="Unassembled WGS sequence"/>
</dbReference>
<dbReference type="GO" id="GO:0006955">
    <property type="term" value="P:immune response"/>
    <property type="evidence" value="ECO:0007669"/>
    <property type="project" value="TreeGrafter"/>
</dbReference>
<dbReference type="Pfam" id="PF22705">
    <property type="entry name" value="C2-set_3"/>
    <property type="match status" value="1"/>
</dbReference>
<dbReference type="PROSITE" id="PS50835">
    <property type="entry name" value="IG_LIKE"/>
    <property type="match status" value="2"/>
</dbReference>
<dbReference type="GeneTree" id="ENSGT00540000073890"/>
<evidence type="ECO:0000256" key="11">
    <source>
        <dbReference type="SAM" id="Phobius"/>
    </source>
</evidence>
<keyword evidence="15" id="KW-1185">Reference proteome</keyword>
<comment type="subcellular location">
    <subcellularLocation>
        <location evidence="1">Cell membrane</location>
        <topology evidence="1">Single-pass type I membrane protein</topology>
    </subcellularLocation>
</comment>
<evidence type="ECO:0000256" key="2">
    <source>
        <dbReference type="ARBA" id="ARBA00022475"/>
    </source>
</evidence>
<evidence type="ECO:0000259" key="13">
    <source>
        <dbReference type="PROSITE" id="PS50835"/>
    </source>
</evidence>
<evidence type="ECO:0000256" key="1">
    <source>
        <dbReference type="ARBA" id="ARBA00004251"/>
    </source>
</evidence>
<proteinExistence type="predicted"/>
<dbReference type="GO" id="GO:0071222">
    <property type="term" value="P:cellular response to lipopolysaccharide"/>
    <property type="evidence" value="ECO:0007669"/>
    <property type="project" value="TreeGrafter"/>
</dbReference>
<keyword evidence="3 11" id="KW-0812">Transmembrane</keyword>
<keyword evidence="6 11" id="KW-0472">Membrane</keyword>
<dbReference type="OMA" id="PLMGTHD"/>
<evidence type="ECO:0000256" key="6">
    <source>
        <dbReference type="ARBA" id="ARBA00023136"/>
    </source>
</evidence>
<dbReference type="InterPro" id="IPR051713">
    <property type="entry name" value="T-cell_Activation_Regulation"/>
</dbReference>
<evidence type="ECO:0000256" key="10">
    <source>
        <dbReference type="ARBA" id="ARBA00023319"/>
    </source>
</evidence>
<keyword evidence="5 11" id="KW-1133">Transmembrane helix</keyword>